<name>A0A667X8S6_9TELE</name>
<dbReference type="GO" id="GO:0005634">
    <property type="term" value="C:nucleus"/>
    <property type="evidence" value="ECO:0007669"/>
    <property type="project" value="UniProtKB-SubCell"/>
</dbReference>
<dbReference type="Pfam" id="PF11976">
    <property type="entry name" value="Rad60-SLD"/>
    <property type="match status" value="1"/>
</dbReference>
<protein>
    <recommendedName>
        <fullName evidence="3">NFATC2-interacting protein</fullName>
    </recommendedName>
    <alternativeName>
        <fullName evidence="4">Nuclear factor of activated T-cells, cytoplasmic 2-interacting protein</fullName>
    </alternativeName>
</protein>
<dbReference type="AlphaFoldDB" id="A0A667X8S6"/>
<dbReference type="Proteomes" id="UP000472263">
    <property type="component" value="Chromosome 8"/>
</dbReference>
<dbReference type="InterPro" id="IPR052324">
    <property type="entry name" value="NFATC2-Int_DNA_Repair"/>
</dbReference>
<evidence type="ECO:0000313" key="7">
    <source>
        <dbReference type="Proteomes" id="UP000472263"/>
    </source>
</evidence>
<dbReference type="InterPro" id="IPR029071">
    <property type="entry name" value="Ubiquitin-like_domsf"/>
</dbReference>
<dbReference type="Ensembl" id="ENSMMDT00005010708.1">
    <property type="protein sequence ID" value="ENSMMDP00005010398.1"/>
    <property type="gene ID" value="ENSMMDG00005005611.1"/>
</dbReference>
<reference evidence="6" key="1">
    <citation type="submission" date="2019-06" db="EMBL/GenBank/DDBJ databases">
        <authorList>
            <consortium name="Wellcome Sanger Institute Data Sharing"/>
        </authorList>
    </citation>
    <scope>NUCLEOTIDE SEQUENCE [LARGE SCALE GENOMIC DNA]</scope>
</reference>
<reference evidence="6" key="2">
    <citation type="submission" date="2025-08" db="UniProtKB">
        <authorList>
            <consortium name="Ensembl"/>
        </authorList>
    </citation>
    <scope>IDENTIFICATION</scope>
</reference>
<dbReference type="PANTHER" id="PTHR47187:SF1">
    <property type="entry name" value="NFATC2-INTERACTING PROTEIN"/>
    <property type="match status" value="1"/>
</dbReference>
<proteinExistence type="predicted"/>
<feature type="domain" description="Rad60/SUMO-like" evidence="5">
    <location>
        <begin position="99"/>
        <end position="133"/>
    </location>
</feature>
<comment type="subcellular location">
    <subcellularLocation>
        <location evidence="1">Nucleus</location>
    </subcellularLocation>
</comment>
<keyword evidence="2" id="KW-0539">Nucleus</keyword>
<dbReference type="GeneTree" id="ENSGT00390000007119"/>
<dbReference type="InParanoid" id="A0A667X8S6"/>
<evidence type="ECO:0000313" key="6">
    <source>
        <dbReference type="Ensembl" id="ENSMMDP00005010398.1"/>
    </source>
</evidence>
<evidence type="ECO:0000259" key="5">
    <source>
        <dbReference type="Pfam" id="PF11976"/>
    </source>
</evidence>
<evidence type="ECO:0000256" key="2">
    <source>
        <dbReference type="ARBA" id="ARBA00023242"/>
    </source>
</evidence>
<evidence type="ECO:0000256" key="3">
    <source>
        <dbReference type="ARBA" id="ARBA00039921"/>
    </source>
</evidence>
<dbReference type="SUPFAM" id="SSF54236">
    <property type="entry name" value="Ubiquitin-like"/>
    <property type="match status" value="1"/>
</dbReference>
<dbReference type="Gene3D" id="3.10.20.90">
    <property type="entry name" value="Phosphatidylinositol 3-kinase Catalytic Subunit, Chain A, domain 1"/>
    <property type="match status" value="2"/>
</dbReference>
<keyword evidence="7" id="KW-1185">Reference proteome</keyword>
<reference evidence="6" key="3">
    <citation type="submission" date="2025-09" db="UniProtKB">
        <authorList>
            <consortium name="Ensembl"/>
        </authorList>
    </citation>
    <scope>IDENTIFICATION</scope>
</reference>
<organism evidence="6 7">
    <name type="scientific">Myripristis murdjan</name>
    <name type="common">pinecone soldierfish</name>
    <dbReference type="NCBI Taxonomy" id="586833"/>
    <lineage>
        <taxon>Eukaryota</taxon>
        <taxon>Metazoa</taxon>
        <taxon>Chordata</taxon>
        <taxon>Craniata</taxon>
        <taxon>Vertebrata</taxon>
        <taxon>Euteleostomi</taxon>
        <taxon>Actinopterygii</taxon>
        <taxon>Neopterygii</taxon>
        <taxon>Teleostei</taxon>
        <taxon>Neoteleostei</taxon>
        <taxon>Acanthomorphata</taxon>
        <taxon>Holocentriformes</taxon>
        <taxon>Holocentridae</taxon>
        <taxon>Myripristis</taxon>
    </lineage>
</organism>
<dbReference type="PANTHER" id="PTHR47187">
    <property type="entry name" value="NFATC2-INTERACTING PROTEIN"/>
    <property type="match status" value="1"/>
</dbReference>
<dbReference type="InterPro" id="IPR022617">
    <property type="entry name" value="Rad60/SUMO-like_dom"/>
</dbReference>
<accession>A0A667X8S6</accession>
<dbReference type="GO" id="GO:0045944">
    <property type="term" value="P:positive regulation of transcription by RNA polymerase II"/>
    <property type="evidence" value="ECO:0007669"/>
    <property type="project" value="TreeGrafter"/>
</dbReference>
<evidence type="ECO:0000256" key="4">
    <source>
        <dbReference type="ARBA" id="ARBA00042764"/>
    </source>
</evidence>
<evidence type="ECO:0000256" key="1">
    <source>
        <dbReference type="ARBA" id="ARBA00004123"/>
    </source>
</evidence>
<sequence>MRILRGKVVDELSVKLKVPPSRIMLLRKEMELPTHLTANELGLSIADIIDCVVMAADDKQEAEEDSSSVITVRLQGKEKGSAQEYTLDRVRTSTTAALRLSQCKVQFHFDGSKITHSQTPSQLDMEDGDVIEVWT</sequence>